<dbReference type="EMBL" id="MFJX01000013">
    <property type="protein sequence ID" value="OGG31359.1"/>
    <property type="molecule type" value="Genomic_DNA"/>
</dbReference>
<evidence type="ECO:0000256" key="1">
    <source>
        <dbReference type="SAM" id="Phobius"/>
    </source>
</evidence>
<accession>A0A1F6B357</accession>
<feature type="transmembrane region" description="Helical" evidence="1">
    <location>
        <begin position="105"/>
        <end position="126"/>
    </location>
</feature>
<sequence>MYGFLSSLSVGVTLYVIILALWTTGLTLLGGDHQSLYHYLYNFAASILYFLGMITAFRSASWFRTTSTVGKMLLFTGLAFLLNGLANITWVYYNIVLAVELPYPSWADLFFILYYPALAMSFIQLLRMVKPAMTKRRILETIGLFLFSFVIVYLLIRPELPAGQITFVNILDLLYPLGDVTLMTLALLGFRLAGDKMRSILPYFILALLFDVVTDILFSYTSKSGYYFNGSIIDFMYVISAWLLIAGTIKLIHNLSAARG</sequence>
<feature type="transmembrane region" description="Helical" evidence="1">
    <location>
        <begin position="226"/>
        <end position="249"/>
    </location>
</feature>
<keyword evidence="1" id="KW-0812">Transmembrane</keyword>
<feature type="transmembrane region" description="Helical" evidence="1">
    <location>
        <begin position="12"/>
        <end position="30"/>
    </location>
</feature>
<evidence type="ECO:0000313" key="2">
    <source>
        <dbReference type="EMBL" id="OGG31359.1"/>
    </source>
</evidence>
<comment type="caution">
    <text evidence="2">The sequence shown here is derived from an EMBL/GenBank/DDBJ whole genome shotgun (WGS) entry which is preliminary data.</text>
</comment>
<feature type="transmembrane region" description="Helical" evidence="1">
    <location>
        <begin position="72"/>
        <end position="93"/>
    </location>
</feature>
<organism evidence="2 3">
    <name type="scientific">Candidatus Gottesmanbacteria bacterium RIFCSPLOWO2_01_FULL_46_9</name>
    <dbReference type="NCBI Taxonomy" id="1798394"/>
    <lineage>
        <taxon>Bacteria</taxon>
        <taxon>Candidatus Gottesmaniibacteriota</taxon>
    </lineage>
</organism>
<reference evidence="2 3" key="1">
    <citation type="journal article" date="2016" name="Nat. Commun.">
        <title>Thousands of microbial genomes shed light on interconnected biogeochemical processes in an aquifer system.</title>
        <authorList>
            <person name="Anantharaman K."/>
            <person name="Brown C.T."/>
            <person name="Hug L.A."/>
            <person name="Sharon I."/>
            <person name="Castelle C.J."/>
            <person name="Probst A.J."/>
            <person name="Thomas B.C."/>
            <person name="Singh A."/>
            <person name="Wilkins M.J."/>
            <person name="Karaoz U."/>
            <person name="Brodie E.L."/>
            <person name="Williams K.H."/>
            <person name="Hubbard S.S."/>
            <person name="Banfield J.F."/>
        </authorList>
    </citation>
    <scope>NUCLEOTIDE SEQUENCE [LARGE SCALE GENOMIC DNA]</scope>
</reference>
<evidence type="ECO:0008006" key="4">
    <source>
        <dbReference type="Google" id="ProtNLM"/>
    </source>
</evidence>
<feature type="transmembrane region" description="Helical" evidence="1">
    <location>
        <begin position="138"/>
        <end position="156"/>
    </location>
</feature>
<feature type="transmembrane region" description="Helical" evidence="1">
    <location>
        <begin position="36"/>
        <end position="60"/>
    </location>
</feature>
<dbReference type="Proteomes" id="UP000176450">
    <property type="component" value="Unassembled WGS sequence"/>
</dbReference>
<name>A0A1F6B357_9BACT</name>
<proteinExistence type="predicted"/>
<evidence type="ECO:0000313" key="3">
    <source>
        <dbReference type="Proteomes" id="UP000176450"/>
    </source>
</evidence>
<dbReference type="AlphaFoldDB" id="A0A1F6B357"/>
<keyword evidence="1" id="KW-1133">Transmembrane helix</keyword>
<feature type="transmembrane region" description="Helical" evidence="1">
    <location>
        <begin position="200"/>
        <end position="220"/>
    </location>
</feature>
<protein>
    <recommendedName>
        <fullName evidence="4">Histidine kinase N-terminal 7TM region domain-containing protein</fullName>
    </recommendedName>
</protein>
<keyword evidence="1" id="KW-0472">Membrane</keyword>
<gene>
    <name evidence="2" type="ORF">A3A63_02235</name>
</gene>
<feature type="transmembrane region" description="Helical" evidence="1">
    <location>
        <begin position="162"/>
        <end position="188"/>
    </location>
</feature>